<evidence type="ECO:0000313" key="4">
    <source>
        <dbReference type="EMBL" id="RAK63097.1"/>
    </source>
</evidence>
<keyword evidence="5" id="KW-1185">Reference proteome</keyword>
<evidence type="ECO:0000259" key="3">
    <source>
        <dbReference type="Pfam" id="PF02470"/>
    </source>
</evidence>
<dbReference type="PANTHER" id="PTHR36698:SF2">
    <property type="entry name" value="MCE_MLAD DOMAIN-CONTAINING PROTEIN"/>
    <property type="match status" value="1"/>
</dbReference>
<comment type="caution">
    <text evidence="4">The sequence shown here is derived from an EMBL/GenBank/DDBJ whole genome shotgun (WGS) entry which is preliminary data.</text>
</comment>
<evidence type="ECO:0000313" key="5">
    <source>
        <dbReference type="Proteomes" id="UP000249524"/>
    </source>
</evidence>
<feature type="domain" description="Mce/MlaD" evidence="3">
    <location>
        <begin position="46"/>
        <end position="116"/>
    </location>
</feature>
<name>A0A328B843_9CAUL</name>
<keyword evidence="2" id="KW-1133">Transmembrane helix</keyword>
<keyword evidence="2" id="KW-0472">Membrane</keyword>
<dbReference type="InterPro" id="IPR003399">
    <property type="entry name" value="Mce/MlaD"/>
</dbReference>
<feature type="compositionally biased region" description="Basic and acidic residues" evidence="1">
    <location>
        <begin position="314"/>
        <end position="323"/>
    </location>
</feature>
<organism evidence="4 5">
    <name type="scientific">Phenylobacterium kunshanense</name>
    <dbReference type="NCBI Taxonomy" id="1445034"/>
    <lineage>
        <taxon>Bacteria</taxon>
        <taxon>Pseudomonadati</taxon>
        <taxon>Pseudomonadota</taxon>
        <taxon>Alphaproteobacteria</taxon>
        <taxon>Caulobacterales</taxon>
        <taxon>Caulobacteraceae</taxon>
        <taxon>Phenylobacterium</taxon>
    </lineage>
</organism>
<feature type="transmembrane region" description="Helical" evidence="2">
    <location>
        <begin position="7"/>
        <end position="29"/>
    </location>
</feature>
<dbReference type="Proteomes" id="UP000249524">
    <property type="component" value="Unassembled WGS sequence"/>
</dbReference>
<protein>
    <submittedName>
        <fullName evidence="4">MCE family protein</fullName>
    </submittedName>
</protein>
<evidence type="ECO:0000256" key="1">
    <source>
        <dbReference type="SAM" id="MobiDB-lite"/>
    </source>
</evidence>
<dbReference type="AlphaFoldDB" id="A0A328B843"/>
<proteinExistence type="predicted"/>
<reference evidence="4 5" key="1">
    <citation type="submission" date="2018-05" db="EMBL/GenBank/DDBJ databases">
        <authorList>
            <person name="Lanie J.A."/>
            <person name="Ng W.-L."/>
            <person name="Kazmierczak K.M."/>
            <person name="Andrzejewski T.M."/>
            <person name="Davidsen T.M."/>
            <person name="Wayne K.J."/>
            <person name="Tettelin H."/>
            <person name="Glass J.I."/>
            <person name="Rusch D."/>
            <person name="Podicherti R."/>
            <person name="Tsui H.-C.T."/>
            <person name="Winkler M.E."/>
        </authorList>
    </citation>
    <scope>NUCLEOTIDE SEQUENCE [LARGE SCALE GENOMIC DNA]</scope>
    <source>
        <strain evidence="4 5">BUT-10</strain>
    </source>
</reference>
<keyword evidence="2" id="KW-0812">Transmembrane</keyword>
<dbReference type="RefSeq" id="WP_111277498.1">
    <property type="nucleotide sequence ID" value="NZ_QFYS01000009.1"/>
</dbReference>
<sequence length="323" mass="34655">MERNANYALVGLSTLILAAALTVFVIWLARVRLNAEYDLYDVVFQGPVRGLNEGGEVHFNGIKVGEVTKIALDQTDPKNVIARVRVAEDVPIRTDSYATLEPQGITGLNYIQIASGSSTRALLKDYAEAQCDKQPRRLGAACIPVLQSRRSTISDLLEGGGTVLTRTIEALDRMNRVLSDQNIKTFSAALSDTQAFTAELRDRKALIADAQSALQRIDTAADEIAKLSASTRGVIDGDGKRAIKNIADAAEEARATAADARSMIARLQAPTTEFATNGLPQITAAVIQLQTAAESLERLVNEVQSSPTGALGKPKAEEVKVPQ</sequence>
<feature type="region of interest" description="Disordered" evidence="1">
    <location>
        <begin position="303"/>
        <end position="323"/>
    </location>
</feature>
<dbReference type="EMBL" id="QFYS01000009">
    <property type="protein sequence ID" value="RAK63097.1"/>
    <property type="molecule type" value="Genomic_DNA"/>
</dbReference>
<dbReference type="OrthoDB" id="9808689at2"/>
<gene>
    <name evidence="4" type="ORF">DJ019_17675</name>
</gene>
<dbReference type="Pfam" id="PF02470">
    <property type="entry name" value="MlaD"/>
    <property type="match status" value="1"/>
</dbReference>
<accession>A0A328B843</accession>
<dbReference type="PANTHER" id="PTHR36698">
    <property type="entry name" value="BLL5892 PROTEIN"/>
    <property type="match status" value="1"/>
</dbReference>
<evidence type="ECO:0000256" key="2">
    <source>
        <dbReference type="SAM" id="Phobius"/>
    </source>
</evidence>